<evidence type="ECO:0000313" key="5">
    <source>
        <dbReference type="EMBL" id="MFC5668110.1"/>
    </source>
</evidence>
<reference evidence="6" key="1">
    <citation type="journal article" date="2019" name="Int. J. Syst. Evol. Microbiol.">
        <title>The Global Catalogue of Microorganisms (GCM) 10K type strain sequencing project: providing services to taxonomists for standard genome sequencing and annotation.</title>
        <authorList>
            <consortium name="The Broad Institute Genomics Platform"/>
            <consortium name="The Broad Institute Genome Sequencing Center for Infectious Disease"/>
            <person name="Wu L."/>
            <person name="Ma J."/>
        </authorList>
    </citation>
    <scope>NUCLEOTIDE SEQUENCE [LARGE SCALE GENOMIC DNA]</scope>
    <source>
        <strain evidence="6">CGMCC 4.1437</strain>
    </source>
</reference>
<feature type="transmembrane region" description="Helical" evidence="3">
    <location>
        <begin position="336"/>
        <end position="365"/>
    </location>
</feature>
<dbReference type="InterPro" id="IPR008984">
    <property type="entry name" value="SMAD_FHA_dom_sf"/>
</dbReference>
<dbReference type="Proteomes" id="UP001595975">
    <property type="component" value="Unassembled WGS sequence"/>
</dbReference>
<dbReference type="PROSITE" id="PS50006">
    <property type="entry name" value="FHA_DOMAIN"/>
    <property type="match status" value="1"/>
</dbReference>
<evidence type="ECO:0000313" key="6">
    <source>
        <dbReference type="Proteomes" id="UP001595975"/>
    </source>
</evidence>
<dbReference type="SMART" id="SM00240">
    <property type="entry name" value="FHA"/>
    <property type="match status" value="1"/>
</dbReference>
<feature type="region of interest" description="Disordered" evidence="2">
    <location>
        <begin position="114"/>
        <end position="186"/>
    </location>
</feature>
<keyword evidence="6" id="KW-1185">Reference proteome</keyword>
<dbReference type="EMBL" id="JBHSOF010000080">
    <property type="protein sequence ID" value="MFC5668110.1"/>
    <property type="molecule type" value="Genomic_DNA"/>
</dbReference>
<evidence type="ECO:0000256" key="3">
    <source>
        <dbReference type="SAM" id="Phobius"/>
    </source>
</evidence>
<organism evidence="5 6">
    <name type="scientific">Kitasatospora misakiensis</name>
    <dbReference type="NCBI Taxonomy" id="67330"/>
    <lineage>
        <taxon>Bacteria</taxon>
        <taxon>Bacillati</taxon>
        <taxon>Actinomycetota</taxon>
        <taxon>Actinomycetes</taxon>
        <taxon>Kitasatosporales</taxon>
        <taxon>Streptomycetaceae</taxon>
        <taxon>Kitasatospora</taxon>
    </lineage>
</organism>
<keyword evidence="3" id="KW-0472">Membrane</keyword>
<sequence>MRPIPEHQDLPRLIIDSPEELRGRVYELAGRPLLLGRDDECQIRVGDPKVSRHHAVVRWSDGRTTVEDLESTNGTRLNGHRLLGQQVLHAGDVIDFGPVELHYEEPNRAATTVLADPEPAGSEALTETVGPTGTAGPTESPGSSGDAEQYGDIEPGWEAEPYGDADPVADTDPGGTAVGPVGADGRNRVSGMAAAAEAWSGVSPAVEQPPFPPRPPEAPGPPPAPPPPPPPVLSSEARRSESWVHAAPRFDVDRQSAENISNVARDQIFTQYITMTDHRREAFFRKVADWRTRGRHLVMTGFIVLLVGCGVSGWAVRRLPEDIDQPGLSDLTGVKFGGVPIGGIGFTLATAGLVLFLLGITVYVVTAVRVRRFERNAAQPSPPDRRTPSRA</sequence>
<keyword evidence="3" id="KW-0812">Transmembrane</keyword>
<name>A0ABW0XJ02_9ACTN</name>
<keyword evidence="3" id="KW-1133">Transmembrane helix</keyword>
<feature type="transmembrane region" description="Helical" evidence="3">
    <location>
        <begin position="296"/>
        <end position="316"/>
    </location>
</feature>
<keyword evidence="1" id="KW-0597">Phosphoprotein</keyword>
<feature type="compositionally biased region" description="Polar residues" evidence="2">
    <location>
        <begin position="129"/>
        <end position="143"/>
    </location>
</feature>
<evidence type="ECO:0000259" key="4">
    <source>
        <dbReference type="PROSITE" id="PS50006"/>
    </source>
</evidence>
<dbReference type="InterPro" id="IPR050923">
    <property type="entry name" value="Cell_Proc_Reg/RNA_Proc"/>
</dbReference>
<dbReference type="CDD" id="cd00060">
    <property type="entry name" value="FHA"/>
    <property type="match status" value="1"/>
</dbReference>
<dbReference type="PANTHER" id="PTHR23308">
    <property type="entry name" value="NUCLEAR INHIBITOR OF PROTEIN PHOSPHATASE-1"/>
    <property type="match status" value="1"/>
</dbReference>
<evidence type="ECO:0000256" key="2">
    <source>
        <dbReference type="SAM" id="MobiDB-lite"/>
    </source>
</evidence>
<proteinExistence type="predicted"/>
<evidence type="ECO:0000256" key="1">
    <source>
        <dbReference type="ARBA" id="ARBA00022553"/>
    </source>
</evidence>
<dbReference type="Pfam" id="PF00498">
    <property type="entry name" value="FHA"/>
    <property type="match status" value="1"/>
</dbReference>
<protein>
    <submittedName>
        <fullName evidence="5">FHA domain-containing protein</fullName>
    </submittedName>
</protein>
<comment type="caution">
    <text evidence="5">The sequence shown here is derived from an EMBL/GenBank/DDBJ whole genome shotgun (WGS) entry which is preliminary data.</text>
</comment>
<dbReference type="RefSeq" id="WP_380229758.1">
    <property type="nucleotide sequence ID" value="NZ_JBHSOF010000080.1"/>
</dbReference>
<dbReference type="SUPFAM" id="SSF49879">
    <property type="entry name" value="SMAD/FHA domain"/>
    <property type="match status" value="1"/>
</dbReference>
<dbReference type="Gene3D" id="2.60.200.20">
    <property type="match status" value="1"/>
</dbReference>
<feature type="compositionally biased region" description="Acidic residues" evidence="2">
    <location>
        <begin position="149"/>
        <end position="169"/>
    </location>
</feature>
<feature type="region of interest" description="Disordered" evidence="2">
    <location>
        <begin position="199"/>
        <end position="240"/>
    </location>
</feature>
<accession>A0ABW0XJ02</accession>
<feature type="domain" description="FHA" evidence="4">
    <location>
        <begin position="33"/>
        <end position="82"/>
    </location>
</feature>
<feature type="compositionally biased region" description="Pro residues" evidence="2">
    <location>
        <begin position="207"/>
        <end position="232"/>
    </location>
</feature>
<gene>
    <name evidence="5" type="ORF">ACFP3U_34735</name>
</gene>
<dbReference type="InterPro" id="IPR000253">
    <property type="entry name" value="FHA_dom"/>
</dbReference>